<evidence type="ECO:0000256" key="2">
    <source>
        <dbReference type="ARBA" id="ARBA00023315"/>
    </source>
</evidence>
<dbReference type="InterPro" id="IPR000182">
    <property type="entry name" value="GNAT_dom"/>
</dbReference>
<feature type="domain" description="N-acetyltransferase" evidence="3">
    <location>
        <begin position="3"/>
        <end position="161"/>
    </location>
</feature>
<dbReference type="InterPro" id="IPR016181">
    <property type="entry name" value="Acyl_CoA_acyltransferase"/>
</dbReference>
<accession>A0A518GW67</accession>
<name>A0A518GW67_9BACT</name>
<evidence type="ECO:0000313" key="4">
    <source>
        <dbReference type="EMBL" id="QDV32819.1"/>
    </source>
</evidence>
<reference evidence="4 5" key="1">
    <citation type="submission" date="2019-02" db="EMBL/GenBank/DDBJ databases">
        <title>Deep-cultivation of Planctomycetes and their phenomic and genomic characterization uncovers novel biology.</title>
        <authorList>
            <person name="Wiegand S."/>
            <person name="Jogler M."/>
            <person name="Boedeker C."/>
            <person name="Pinto D."/>
            <person name="Vollmers J."/>
            <person name="Rivas-Marin E."/>
            <person name="Kohn T."/>
            <person name="Peeters S.H."/>
            <person name="Heuer A."/>
            <person name="Rast P."/>
            <person name="Oberbeckmann S."/>
            <person name="Bunk B."/>
            <person name="Jeske O."/>
            <person name="Meyerdierks A."/>
            <person name="Storesund J.E."/>
            <person name="Kallscheuer N."/>
            <person name="Luecker S."/>
            <person name="Lage O.M."/>
            <person name="Pohl T."/>
            <person name="Merkel B.J."/>
            <person name="Hornburger P."/>
            <person name="Mueller R.-W."/>
            <person name="Bruemmer F."/>
            <person name="Labrenz M."/>
            <person name="Spormann A.M."/>
            <person name="Op den Camp H."/>
            <person name="Overmann J."/>
            <person name="Amann R."/>
            <person name="Jetten M.S.M."/>
            <person name="Mascher T."/>
            <person name="Medema M.H."/>
            <person name="Devos D.P."/>
            <person name="Kaster A.-K."/>
            <person name="Ovreas L."/>
            <person name="Rohde M."/>
            <person name="Galperin M.Y."/>
            <person name="Jogler C."/>
        </authorList>
    </citation>
    <scope>NUCLEOTIDE SEQUENCE [LARGE SCALE GENOMIC DNA]</scope>
    <source>
        <strain evidence="4 5">ElP</strain>
    </source>
</reference>
<dbReference type="InterPro" id="IPR050832">
    <property type="entry name" value="Bact_Acetyltransf"/>
</dbReference>
<dbReference type="GO" id="GO:0016747">
    <property type="term" value="F:acyltransferase activity, transferring groups other than amino-acyl groups"/>
    <property type="evidence" value="ECO:0007669"/>
    <property type="project" value="InterPro"/>
</dbReference>
<dbReference type="SUPFAM" id="SSF55729">
    <property type="entry name" value="Acyl-CoA N-acyltransferases (Nat)"/>
    <property type="match status" value="1"/>
</dbReference>
<dbReference type="PANTHER" id="PTHR43877">
    <property type="entry name" value="AMINOALKYLPHOSPHONATE N-ACETYLTRANSFERASE-RELATED-RELATED"/>
    <property type="match status" value="1"/>
</dbReference>
<dbReference type="KEGG" id="tpla:ElP_06590"/>
<evidence type="ECO:0000259" key="3">
    <source>
        <dbReference type="PROSITE" id="PS51186"/>
    </source>
</evidence>
<gene>
    <name evidence="4" type="ORF">ElP_06590</name>
</gene>
<dbReference type="Gene3D" id="3.40.630.30">
    <property type="match status" value="1"/>
</dbReference>
<dbReference type="Pfam" id="PF00583">
    <property type="entry name" value="Acetyltransf_1"/>
    <property type="match status" value="1"/>
</dbReference>
<dbReference type="EMBL" id="CP036426">
    <property type="protein sequence ID" value="QDV32819.1"/>
    <property type="molecule type" value="Genomic_DNA"/>
</dbReference>
<evidence type="ECO:0000256" key="1">
    <source>
        <dbReference type="ARBA" id="ARBA00022679"/>
    </source>
</evidence>
<dbReference type="PROSITE" id="PS51186">
    <property type="entry name" value="GNAT"/>
    <property type="match status" value="1"/>
</dbReference>
<dbReference type="RefSeq" id="WP_145267194.1">
    <property type="nucleotide sequence ID" value="NZ_CP036426.1"/>
</dbReference>
<dbReference type="CDD" id="cd04301">
    <property type="entry name" value="NAT_SF"/>
    <property type="match status" value="1"/>
</dbReference>
<keyword evidence="2" id="KW-0012">Acyltransferase</keyword>
<sequence length="168" mass="18538">MTTTIRPFLESDRPILREMTIAAFEGVSIDHNIDRVLGPIAAQDWRIRKGRHVDDDLDAPGGEIAVAVEEDGTVVGYVSMRCDREALVGQIPNLAVSADRRGQGIGRLLLEHAIARFTELGMAVARIETLEQNPVGRHLYPSVGFREVARQIHFAMSLSVEDGEQAPR</sequence>
<dbReference type="Proteomes" id="UP000317835">
    <property type="component" value="Chromosome"/>
</dbReference>
<protein>
    <submittedName>
        <fullName evidence="4">Ribosomal-protein-alanine N-acetyltransferase</fullName>
    </submittedName>
</protein>
<evidence type="ECO:0000313" key="5">
    <source>
        <dbReference type="Proteomes" id="UP000317835"/>
    </source>
</evidence>
<dbReference type="AlphaFoldDB" id="A0A518GW67"/>
<dbReference type="OrthoDB" id="185406at2"/>
<keyword evidence="1 4" id="KW-0808">Transferase</keyword>
<keyword evidence="5" id="KW-1185">Reference proteome</keyword>
<proteinExistence type="predicted"/>
<organism evidence="4 5">
    <name type="scientific">Tautonia plasticadhaerens</name>
    <dbReference type="NCBI Taxonomy" id="2527974"/>
    <lineage>
        <taxon>Bacteria</taxon>
        <taxon>Pseudomonadati</taxon>
        <taxon>Planctomycetota</taxon>
        <taxon>Planctomycetia</taxon>
        <taxon>Isosphaerales</taxon>
        <taxon>Isosphaeraceae</taxon>
        <taxon>Tautonia</taxon>
    </lineage>
</organism>